<feature type="transmembrane region" description="Helical" evidence="7">
    <location>
        <begin position="87"/>
        <end position="108"/>
    </location>
</feature>
<accession>A0A804K769</accession>
<evidence type="ECO:0000256" key="3">
    <source>
        <dbReference type="ARBA" id="ARBA00022692"/>
    </source>
</evidence>
<dbReference type="OrthoDB" id="1861824at2759"/>
<evidence type="ECO:0000256" key="2">
    <source>
        <dbReference type="ARBA" id="ARBA00005245"/>
    </source>
</evidence>
<dbReference type="Pfam" id="PF06645">
    <property type="entry name" value="SPC12"/>
    <property type="match status" value="1"/>
</dbReference>
<dbReference type="Gramene" id="Ma08_t16160.1">
    <property type="protein sequence ID" value="Ma08_p16160.1"/>
    <property type="gene ID" value="Ma08_g16160"/>
</dbReference>
<dbReference type="EMBL" id="HG996472">
    <property type="protein sequence ID" value="CAG1831929.1"/>
    <property type="molecule type" value="Genomic_DNA"/>
</dbReference>
<dbReference type="GO" id="GO:0005787">
    <property type="term" value="C:signal peptidase complex"/>
    <property type="evidence" value="ECO:0007669"/>
    <property type="project" value="InterPro"/>
</dbReference>
<evidence type="ECO:0000256" key="4">
    <source>
        <dbReference type="ARBA" id="ARBA00022824"/>
    </source>
</evidence>
<keyword evidence="4" id="KW-0256">Endoplasmic reticulum</keyword>
<reference evidence="9" key="2">
    <citation type="submission" date="2021-05" db="UniProtKB">
        <authorList>
            <consortium name="EnsemblPlants"/>
        </authorList>
    </citation>
    <scope>IDENTIFICATION</scope>
    <source>
        <strain evidence="9">subsp. malaccensis</strain>
    </source>
</reference>
<dbReference type="InterPro" id="IPR039955">
    <property type="entry name" value="DTM1"/>
</dbReference>
<dbReference type="PANTHER" id="PTHR38354">
    <property type="entry name" value="SIGNAL PEPTIDASE COMPLEX-LIKE PROTEIN DTM1"/>
    <property type="match status" value="1"/>
</dbReference>
<dbReference type="InterPro" id="IPR009542">
    <property type="entry name" value="Spc1/SPCS1"/>
</dbReference>
<organism evidence="9 10">
    <name type="scientific">Musa acuminata subsp. malaccensis</name>
    <name type="common">Wild banana</name>
    <name type="synonym">Musa malaccensis</name>
    <dbReference type="NCBI Taxonomy" id="214687"/>
    <lineage>
        <taxon>Eukaryota</taxon>
        <taxon>Viridiplantae</taxon>
        <taxon>Streptophyta</taxon>
        <taxon>Embryophyta</taxon>
        <taxon>Tracheophyta</taxon>
        <taxon>Spermatophyta</taxon>
        <taxon>Magnoliopsida</taxon>
        <taxon>Liliopsida</taxon>
        <taxon>Zingiberales</taxon>
        <taxon>Musaceae</taxon>
        <taxon>Musa</taxon>
    </lineage>
</organism>
<reference evidence="8" key="1">
    <citation type="submission" date="2021-03" db="EMBL/GenBank/DDBJ databases">
        <authorList>
            <consortium name="Genoscope - CEA"/>
            <person name="William W."/>
        </authorList>
    </citation>
    <scope>NUCLEOTIDE SEQUENCE</scope>
    <source>
        <strain evidence="8">Doubled-haploid Pahang</strain>
    </source>
</reference>
<protein>
    <submittedName>
        <fullName evidence="8">(wild Malaysian banana) hypothetical protein</fullName>
    </submittedName>
</protein>
<evidence type="ECO:0000256" key="5">
    <source>
        <dbReference type="ARBA" id="ARBA00022989"/>
    </source>
</evidence>
<evidence type="ECO:0000256" key="1">
    <source>
        <dbReference type="ARBA" id="ARBA00004477"/>
    </source>
</evidence>
<evidence type="ECO:0000313" key="10">
    <source>
        <dbReference type="Proteomes" id="UP000012960"/>
    </source>
</evidence>
<evidence type="ECO:0000313" key="8">
    <source>
        <dbReference type="EMBL" id="CAG1831929.1"/>
    </source>
</evidence>
<dbReference type="Proteomes" id="UP000012960">
    <property type="component" value="Unplaced"/>
</dbReference>
<gene>
    <name evidence="8" type="ORF">GSMUA_99310.1</name>
</gene>
<evidence type="ECO:0000256" key="6">
    <source>
        <dbReference type="ARBA" id="ARBA00023136"/>
    </source>
</evidence>
<dbReference type="KEGG" id="mus:103994834"/>
<keyword evidence="6 7" id="KW-0472">Membrane</keyword>
<evidence type="ECO:0000313" key="9">
    <source>
        <dbReference type="EnsemblPlants" id="Ma08_p16160.1"/>
    </source>
</evidence>
<dbReference type="EnsemblPlants" id="Ma08_t16160.1">
    <property type="protein sequence ID" value="Ma08_p16160.1"/>
    <property type="gene ID" value="Ma08_g16160"/>
</dbReference>
<dbReference type="AlphaFoldDB" id="A0A804K769"/>
<dbReference type="GO" id="GO:0006465">
    <property type="term" value="P:signal peptide processing"/>
    <property type="evidence" value="ECO:0007669"/>
    <property type="project" value="InterPro"/>
</dbReference>
<sequence>MRLDAALQKGMVVIVAAVVVVGVCTFSLEKMLATYAVGIVGIAGILLPDWEFFHQDFPQWFAFMRARRATAVAAAAGRSPASWRFRLYRLSSALITLIYAFGLFRWWMFVSS</sequence>
<evidence type="ECO:0000256" key="7">
    <source>
        <dbReference type="SAM" id="Phobius"/>
    </source>
</evidence>
<name>A0A804K769_MUSAM</name>
<comment type="subcellular location">
    <subcellularLocation>
        <location evidence="1">Endoplasmic reticulum membrane</location>
        <topology evidence="1">Multi-pass membrane protein</topology>
    </subcellularLocation>
</comment>
<feature type="transmembrane region" description="Helical" evidence="7">
    <location>
        <begin position="12"/>
        <end position="28"/>
    </location>
</feature>
<dbReference type="GO" id="GO:0048658">
    <property type="term" value="P:anther wall tapetum development"/>
    <property type="evidence" value="ECO:0007669"/>
    <property type="project" value="InterPro"/>
</dbReference>
<keyword evidence="3 7" id="KW-0812">Transmembrane</keyword>
<comment type="similarity">
    <text evidence="2">Belongs to the SPCS1 family.</text>
</comment>
<keyword evidence="10" id="KW-1185">Reference proteome</keyword>
<proteinExistence type="inferred from homology"/>
<keyword evidence="5 7" id="KW-1133">Transmembrane helix</keyword>
<dbReference type="PANTHER" id="PTHR38354:SF2">
    <property type="entry name" value="SIGNAL PEPTIDASE COMPLEX-LIKE PROTEIN DTM1"/>
    <property type="match status" value="1"/>
</dbReference>
<dbReference type="InParanoid" id="A0A804K769"/>
<feature type="transmembrane region" description="Helical" evidence="7">
    <location>
        <begin position="34"/>
        <end position="53"/>
    </location>
</feature>